<evidence type="ECO:0000313" key="1">
    <source>
        <dbReference type="EMBL" id="APB00009.1"/>
    </source>
</evidence>
<proteinExistence type="predicted"/>
<accession>A0ABC9Z4K1</accession>
<evidence type="ECO:0000313" key="2">
    <source>
        <dbReference type="EMBL" id="GAP32503.1"/>
    </source>
</evidence>
<evidence type="ECO:0000313" key="3">
    <source>
        <dbReference type="Proteomes" id="UP000037179"/>
    </source>
</evidence>
<dbReference type="AlphaFoldDB" id="A0ABC9Z4K1"/>
<reference evidence="3" key="1">
    <citation type="submission" date="2015-07" db="EMBL/GenBank/DDBJ databases">
        <title>Nocardia seriolae U-1 whole genome shotgun sequence.</title>
        <authorList>
            <person name="Imajoh M."/>
            <person name="Fukumoto Y."/>
            <person name="Sukeda M."/>
            <person name="Yamane J."/>
            <person name="Yamasaki K."/>
            <person name="Shimizu M."/>
            <person name="Ohnishi K."/>
            <person name="Oshima S."/>
        </authorList>
    </citation>
    <scope>NUCLEOTIDE SEQUENCE [LARGE SCALE GENOMIC DNA]</scope>
    <source>
        <strain evidence="3">U-1</strain>
    </source>
</reference>
<reference evidence="1 4" key="3">
    <citation type="submission" date="2016-10" db="EMBL/GenBank/DDBJ databases">
        <title>Genome sequence of Nocardia seriolae strain EM150506, isolated from Anguila japonica.</title>
        <authorList>
            <person name="Han H.-J."/>
        </authorList>
    </citation>
    <scope>NUCLEOTIDE SEQUENCE [LARGE SCALE GENOMIC DNA]</scope>
    <source>
        <strain evidence="1 4">EM150506</strain>
    </source>
</reference>
<keyword evidence="3" id="KW-1185">Reference proteome</keyword>
<dbReference type="Gene3D" id="3.40.50.720">
    <property type="entry name" value="NAD(P)-binding Rossmann-like Domain"/>
    <property type="match status" value="1"/>
</dbReference>
<dbReference type="KEGG" id="nsr:NS506_05972"/>
<gene>
    <name evidence="1" type="ORF">NS506_05972</name>
    <name evidence="2" type="ORF">NSK11_contig00162-0006</name>
</gene>
<sequence length="93" mass="9587">MTRAAALAAALGVEVGVAEVSEAQAREFMLGAGMSEEFADGALAGQAFVRAGGDEGVTGDIERALGRTPRSYADWVRDHAAAFTADPAETTDR</sequence>
<evidence type="ECO:0000313" key="4">
    <source>
        <dbReference type="Proteomes" id="UP000180166"/>
    </source>
</evidence>
<dbReference type="EMBL" id="BBYQ01000162">
    <property type="protein sequence ID" value="GAP32503.1"/>
    <property type="molecule type" value="Genomic_DNA"/>
</dbReference>
<dbReference type="EMBL" id="CP017839">
    <property type="protein sequence ID" value="APB00009.1"/>
    <property type="molecule type" value="Genomic_DNA"/>
</dbReference>
<dbReference type="RefSeq" id="WP_228102873.1">
    <property type="nucleotide sequence ID" value="NZ_AP017900.1"/>
</dbReference>
<dbReference type="Proteomes" id="UP000037179">
    <property type="component" value="Unassembled WGS sequence"/>
</dbReference>
<reference evidence="2 3" key="2">
    <citation type="journal article" date="2016" name="Genome Announc.">
        <title>Draft Genome Sequence of Erythromycin- and Oxytetracycline-Sensitive Nocardia seriolae Strain U-1 (NBRC 110359).</title>
        <authorList>
            <person name="Imajoh M."/>
            <person name="Sukeda M."/>
            <person name="Shimizu M."/>
            <person name="Yamane J."/>
            <person name="Ohnishi K."/>
            <person name="Oshima S."/>
        </authorList>
    </citation>
    <scope>NUCLEOTIDE SEQUENCE [LARGE SCALE GENOMIC DNA]</scope>
    <source>
        <strain evidence="2 3">U-1</strain>
    </source>
</reference>
<protein>
    <submittedName>
        <fullName evidence="2">NmrA family transcriptional regulator</fullName>
    </submittedName>
</protein>
<organism evidence="2 3">
    <name type="scientific">Nocardia seriolae</name>
    <dbReference type="NCBI Taxonomy" id="37332"/>
    <lineage>
        <taxon>Bacteria</taxon>
        <taxon>Bacillati</taxon>
        <taxon>Actinomycetota</taxon>
        <taxon>Actinomycetes</taxon>
        <taxon>Mycobacteriales</taxon>
        <taxon>Nocardiaceae</taxon>
        <taxon>Nocardia</taxon>
    </lineage>
</organism>
<dbReference type="Proteomes" id="UP000180166">
    <property type="component" value="Chromosome"/>
</dbReference>
<name>A0ABC9Z4K1_9NOCA</name>